<comment type="caution">
    <text evidence="2">The sequence shown here is derived from an EMBL/GenBank/DDBJ whole genome shotgun (WGS) entry which is preliminary data.</text>
</comment>
<reference evidence="2" key="1">
    <citation type="journal article" date="2020" name="Cell">
        <title>Large-Scale Comparative Analyses of Tick Genomes Elucidate Their Genetic Diversity and Vector Capacities.</title>
        <authorList>
            <consortium name="Tick Genome and Microbiome Consortium (TIGMIC)"/>
            <person name="Jia N."/>
            <person name="Wang J."/>
            <person name="Shi W."/>
            <person name="Du L."/>
            <person name="Sun Y."/>
            <person name="Zhan W."/>
            <person name="Jiang J.F."/>
            <person name="Wang Q."/>
            <person name="Zhang B."/>
            <person name="Ji P."/>
            <person name="Bell-Sakyi L."/>
            <person name="Cui X.M."/>
            <person name="Yuan T.T."/>
            <person name="Jiang B.G."/>
            <person name="Yang W.F."/>
            <person name="Lam T.T."/>
            <person name="Chang Q.C."/>
            <person name="Ding S.J."/>
            <person name="Wang X.J."/>
            <person name="Zhu J.G."/>
            <person name="Ruan X.D."/>
            <person name="Zhao L."/>
            <person name="Wei J.T."/>
            <person name="Ye R.Z."/>
            <person name="Que T.C."/>
            <person name="Du C.H."/>
            <person name="Zhou Y.H."/>
            <person name="Cheng J.X."/>
            <person name="Dai P.F."/>
            <person name="Guo W.B."/>
            <person name="Han X.H."/>
            <person name="Huang E.J."/>
            <person name="Li L.F."/>
            <person name="Wei W."/>
            <person name="Gao Y.C."/>
            <person name="Liu J.Z."/>
            <person name="Shao H.Z."/>
            <person name="Wang X."/>
            <person name="Wang C.C."/>
            <person name="Yang T.C."/>
            <person name="Huo Q.B."/>
            <person name="Li W."/>
            <person name="Chen H.Y."/>
            <person name="Chen S.E."/>
            <person name="Zhou L.G."/>
            <person name="Ni X.B."/>
            <person name="Tian J.H."/>
            <person name="Sheng Y."/>
            <person name="Liu T."/>
            <person name="Pan Y.S."/>
            <person name="Xia L.Y."/>
            <person name="Li J."/>
            <person name="Zhao F."/>
            <person name="Cao W.C."/>
        </authorList>
    </citation>
    <scope>NUCLEOTIDE SEQUENCE</scope>
    <source>
        <strain evidence="2">Rmic-2018</strain>
    </source>
</reference>
<sequence>MIGSTESVLIAFAGTVIPRFVCCKRVSFRCLPHEPKPPTSTRCLAIGNRAHQCPQQSVPAKCRRCASDLPADPNAHVCTQPWCIHRQVNTHSSLDSSCPSPLAKQRDCAKAALLRRTVMRRATQPSPSSSSAHEFLSPPATPPPPPGSNAAKVKRAPPVCPSLSNTPSLSLGNESRSIDLRLAMLERNQREQQRVSDELEQKILALTQALATTT</sequence>
<evidence type="ECO:0000313" key="2">
    <source>
        <dbReference type="EMBL" id="KAH7952652.1"/>
    </source>
</evidence>
<keyword evidence="3" id="KW-1185">Reference proteome</keyword>
<organism evidence="2 3">
    <name type="scientific">Rhipicephalus microplus</name>
    <name type="common">Cattle tick</name>
    <name type="synonym">Boophilus microplus</name>
    <dbReference type="NCBI Taxonomy" id="6941"/>
    <lineage>
        <taxon>Eukaryota</taxon>
        <taxon>Metazoa</taxon>
        <taxon>Ecdysozoa</taxon>
        <taxon>Arthropoda</taxon>
        <taxon>Chelicerata</taxon>
        <taxon>Arachnida</taxon>
        <taxon>Acari</taxon>
        <taxon>Parasitiformes</taxon>
        <taxon>Ixodida</taxon>
        <taxon>Ixodoidea</taxon>
        <taxon>Ixodidae</taxon>
        <taxon>Rhipicephalinae</taxon>
        <taxon>Rhipicephalus</taxon>
        <taxon>Boophilus</taxon>
    </lineage>
</organism>
<dbReference type="Proteomes" id="UP000821866">
    <property type="component" value="Unassembled WGS sequence"/>
</dbReference>
<evidence type="ECO:0000313" key="3">
    <source>
        <dbReference type="Proteomes" id="UP000821866"/>
    </source>
</evidence>
<name>A0A9J6CY04_RHIMP</name>
<feature type="region of interest" description="Disordered" evidence="1">
    <location>
        <begin position="121"/>
        <end position="172"/>
    </location>
</feature>
<accession>A0A9J6CY04</accession>
<dbReference type="EMBL" id="JABSTU010004864">
    <property type="protein sequence ID" value="KAH7952652.1"/>
    <property type="molecule type" value="Genomic_DNA"/>
</dbReference>
<dbReference type="AlphaFoldDB" id="A0A9J6CY04"/>
<feature type="compositionally biased region" description="Polar residues" evidence="1">
    <location>
        <begin position="123"/>
        <end position="132"/>
    </location>
</feature>
<reference evidence="2" key="2">
    <citation type="submission" date="2021-09" db="EMBL/GenBank/DDBJ databases">
        <authorList>
            <person name="Jia N."/>
            <person name="Wang J."/>
            <person name="Shi W."/>
            <person name="Du L."/>
            <person name="Sun Y."/>
            <person name="Zhan W."/>
            <person name="Jiang J."/>
            <person name="Wang Q."/>
            <person name="Zhang B."/>
            <person name="Ji P."/>
            <person name="Sakyi L.B."/>
            <person name="Cui X."/>
            <person name="Yuan T."/>
            <person name="Jiang B."/>
            <person name="Yang W."/>
            <person name="Lam T.T.-Y."/>
            <person name="Chang Q."/>
            <person name="Ding S."/>
            <person name="Wang X."/>
            <person name="Zhu J."/>
            <person name="Ruan X."/>
            <person name="Zhao L."/>
            <person name="Wei J."/>
            <person name="Que T."/>
            <person name="Du C."/>
            <person name="Cheng J."/>
            <person name="Dai P."/>
            <person name="Han X."/>
            <person name="Huang E."/>
            <person name="Gao Y."/>
            <person name="Liu J."/>
            <person name="Shao H."/>
            <person name="Ye R."/>
            <person name="Li L."/>
            <person name="Wei W."/>
            <person name="Wang X."/>
            <person name="Wang C."/>
            <person name="Huo Q."/>
            <person name="Li W."/>
            <person name="Guo W."/>
            <person name="Chen H."/>
            <person name="Chen S."/>
            <person name="Zhou L."/>
            <person name="Zhou L."/>
            <person name="Ni X."/>
            <person name="Tian J."/>
            <person name="Zhou Y."/>
            <person name="Sheng Y."/>
            <person name="Liu T."/>
            <person name="Pan Y."/>
            <person name="Xia L."/>
            <person name="Li J."/>
            <person name="Zhao F."/>
            <person name="Cao W."/>
        </authorList>
    </citation>
    <scope>NUCLEOTIDE SEQUENCE</scope>
    <source>
        <strain evidence="2">Rmic-2018</strain>
        <tissue evidence="2">Larvae</tissue>
    </source>
</reference>
<gene>
    <name evidence="2" type="ORF">HPB51_028189</name>
</gene>
<proteinExistence type="predicted"/>
<feature type="compositionally biased region" description="Polar residues" evidence="1">
    <location>
        <begin position="162"/>
        <end position="172"/>
    </location>
</feature>
<evidence type="ECO:0000256" key="1">
    <source>
        <dbReference type="SAM" id="MobiDB-lite"/>
    </source>
</evidence>
<protein>
    <submittedName>
        <fullName evidence="2">Uncharacterized protein</fullName>
    </submittedName>
</protein>